<organism evidence="1 2">
    <name type="scientific">Mucuna pruriens</name>
    <name type="common">Velvet bean</name>
    <name type="synonym">Dolichos pruriens</name>
    <dbReference type="NCBI Taxonomy" id="157652"/>
    <lineage>
        <taxon>Eukaryota</taxon>
        <taxon>Viridiplantae</taxon>
        <taxon>Streptophyta</taxon>
        <taxon>Embryophyta</taxon>
        <taxon>Tracheophyta</taxon>
        <taxon>Spermatophyta</taxon>
        <taxon>Magnoliopsida</taxon>
        <taxon>eudicotyledons</taxon>
        <taxon>Gunneridae</taxon>
        <taxon>Pentapetalae</taxon>
        <taxon>rosids</taxon>
        <taxon>fabids</taxon>
        <taxon>Fabales</taxon>
        <taxon>Fabaceae</taxon>
        <taxon>Papilionoideae</taxon>
        <taxon>50 kb inversion clade</taxon>
        <taxon>NPAAA clade</taxon>
        <taxon>indigoferoid/millettioid clade</taxon>
        <taxon>Phaseoleae</taxon>
        <taxon>Mucuna</taxon>
    </lineage>
</organism>
<dbReference type="EMBL" id="QJKJ01011355">
    <property type="protein sequence ID" value="RDX71380.1"/>
    <property type="molecule type" value="Genomic_DNA"/>
</dbReference>
<proteinExistence type="predicted"/>
<dbReference type="AlphaFoldDB" id="A0A371EZ88"/>
<protein>
    <submittedName>
        <fullName evidence="1">Uncharacterized protein</fullName>
    </submittedName>
</protein>
<sequence>MTRRKTNKIQRLICYLMEHVHENVAMGSFNPILVETLVSLIPKVDIPMEKDPICSFSFHSEKMASKIGIPEE</sequence>
<feature type="non-terminal residue" evidence="1">
    <location>
        <position position="1"/>
    </location>
</feature>
<evidence type="ECO:0000313" key="2">
    <source>
        <dbReference type="Proteomes" id="UP000257109"/>
    </source>
</evidence>
<name>A0A371EZ88_MUCPR</name>
<keyword evidence="2" id="KW-1185">Reference proteome</keyword>
<dbReference type="Proteomes" id="UP000257109">
    <property type="component" value="Unassembled WGS sequence"/>
</dbReference>
<reference evidence="1" key="1">
    <citation type="submission" date="2018-05" db="EMBL/GenBank/DDBJ databases">
        <title>Draft genome of Mucuna pruriens seed.</title>
        <authorList>
            <person name="Nnadi N.E."/>
            <person name="Vos R."/>
            <person name="Hasami M.H."/>
            <person name="Devisetty U.K."/>
            <person name="Aguiy J.C."/>
        </authorList>
    </citation>
    <scope>NUCLEOTIDE SEQUENCE [LARGE SCALE GENOMIC DNA]</scope>
    <source>
        <strain evidence="1">JCA_2017</strain>
    </source>
</reference>
<comment type="caution">
    <text evidence="1">The sequence shown here is derived from an EMBL/GenBank/DDBJ whole genome shotgun (WGS) entry which is preliminary data.</text>
</comment>
<accession>A0A371EZ88</accession>
<gene>
    <name evidence="1" type="ORF">CR513_49288</name>
</gene>
<evidence type="ECO:0000313" key="1">
    <source>
        <dbReference type="EMBL" id="RDX71380.1"/>
    </source>
</evidence>